<evidence type="ECO:0000256" key="4">
    <source>
        <dbReference type="ARBA" id="ARBA00023163"/>
    </source>
</evidence>
<keyword evidence="8" id="KW-1185">Reference proteome</keyword>
<dbReference type="EMBL" id="JAUCMV010000004">
    <property type="protein sequence ID" value="KAK0407482.1"/>
    <property type="molecule type" value="Genomic_DNA"/>
</dbReference>
<feature type="transmembrane region" description="Helical" evidence="5">
    <location>
        <begin position="230"/>
        <end position="252"/>
    </location>
</feature>
<feature type="domain" description="DNA-directed RNA polymerase II subunit RPB9-like zinc ribbon" evidence="6">
    <location>
        <begin position="3"/>
        <end position="53"/>
    </location>
</feature>
<dbReference type="InterPro" id="IPR001529">
    <property type="entry name" value="Zn_ribbon_RPB9"/>
</dbReference>
<dbReference type="InterPro" id="IPR019761">
    <property type="entry name" value="DNA-dir_RNA_pol-M_15_CS"/>
</dbReference>
<proteinExistence type="inferred from homology"/>
<evidence type="ECO:0000256" key="5">
    <source>
        <dbReference type="SAM" id="Phobius"/>
    </source>
</evidence>
<feature type="transmembrane region" description="Helical" evidence="5">
    <location>
        <begin position="124"/>
        <end position="144"/>
    </location>
</feature>
<evidence type="ECO:0000259" key="6">
    <source>
        <dbReference type="SMART" id="SM00661"/>
    </source>
</evidence>
<name>A0AA39HKC8_9BILA</name>
<evidence type="ECO:0000256" key="2">
    <source>
        <dbReference type="ARBA" id="ARBA00022723"/>
    </source>
</evidence>
<dbReference type="SMART" id="SM00661">
    <property type="entry name" value="RPOL9"/>
    <property type="match status" value="1"/>
</dbReference>
<accession>A0AA39HKC8</accession>
<dbReference type="AlphaFoldDB" id="A0AA39HKC8"/>
<keyword evidence="4" id="KW-0804">Transcription</keyword>
<evidence type="ECO:0000256" key="1">
    <source>
        <dbReference type="ARBA" id="ARBA00008925"/>
    </source>
</evidence>
<evidence type="ECO:0000313" key="7">
    <source>
        <dbReference type="EMBL" id="KAK0407482.1"/>
    </source>
</evidence>
<keyword evidence="5" id="KW-1133">Transmembrane helix</keyword>
<evidence type="ECO:0000313" key="8">
    <source>
        <dbReference type="Proteomes" id="UP001175271"/>
    </source>
</evidence>
<dbReference type="Pfam" id="PF02150">
    <property type="entry name" value="Zn_ribbon_RPB9"/>
    <property type="match status" value="1"/>
</dbReference>
<comment type="caution">
    <text evidence="7">The sequence shown here is derived from an EMBL/GenBank/DDBJ whole genome shotgun (WGS) entry which is preliminary data.</text>
</comment>
<keyword evidence="2" id="KW-0479">Metal-binding</keyword>
<dbReference type="GO" id="GO:0006351">
    <property type="term" value="P:DNA-templated transcription"/>
    <property type="evidence" value="ECO:0007669"/>
    <property type="project" value="InterPro"/>
</dbReference>
<dbReference type="GO" id="GO:0046872">
    <property type="term" value="F:metal ion binding"/>
    <property type="evidence" value="ECO:0007669"/>
    <property type="project" value="UniProtKB-KW"/>
</dbReference>
<gene>
    <name evidence="7" type="ORF">QR680_019218</name>
</gene>
<keyword evidence="3" id="KW-0862">Zinc</keyword>
<keyword evidence="5" id="KW-0812">Transmembrane</keyword>
<sequence length="313" mass="34892">MLTFCPECGSLLQLDNSGEVNRFLCPSCPYALPVTRMISSKFCPKLKDLDEVLGGPSAWENAQITDVERRHLHIGAATLMILLLYLKPTFCILTVTWSTVMIGLFINVRIVSRRYLDCHIPPHFSGFFAFAVVSAFLGQLVKAYSEIIVAQNVLETLGPPWVCSSAWLRFILGESTCISYYSELSKSLLWELNPFNIAIFTTRDLCLAMGEAVGKVAGRTVAAFIGELPYILLLPVLICLSVCCCTTVLLFFNYSGRFSFLKGLFEFNFSPLKTADKNMVSRDSVSKSPSSENKVEQIGQPQVKLVKECYLRS</sequence>
<dbReference type="PROSITE" id="PS01030">
    <property type="entry name" value="RNA_POL_M_15KD"/>
    <property type="match status" value="1"/>
</dbReference>
<reference evidence="7" key="1">
    <citation type="submission" date="2023-06" db="EMBL/GenBank/DDBJ databases">
        <title>Genomic analysis of the entomopathogenic nematode Steinernema hermaphroditum.</title>
        <authorList>
            <person name="Schwarz E.M."/>
            <person name="Heppert J.K."/>
            <person name="Baniya A."/>
            <person name="Schwartz H.T."/>
            <person name="Tan C.-H."/>
            <person name="Antoshechkin I."/>
            <person name="Sternberg P.W."/>
            <person name="Goodrich-Blair H."/>
            <person name="Dillman A.R."/>
        </authorList>
    </citation>
    <scope>NUCLEOTIDE SEQUENCE</scope>
    <source>
        <strain evidence="7">PS9179</strain>
        <tissue evidence="7">Whole animal</tissue>
    </source>
</reference>
<protein>
    <recommendedName>
        <fullName evidence="6">DNA-directed RNA polymerase II subunit RPB9-like zinc ribbon domain-containing protein</fullName>
    </recommendedName>
</protein>
<organism evidence="7 8">
    <name type="scientific">Steinernema hermaphroditum</name>
    <dbReference type="NCBI Taxonomy" id="289476"/>
    <lineage>
        <taxon>Eukaryota</taxon>
        <taxon>Metazoa</taxon>
        <taxon>Ecdysozoa</taxon>
        <taxon>Nematoda</taxon>
        <taxon>Chromadorea</taxon>
        <taxon>Rhabditida</taxon>
        <taxon>Tylenchina</taxon>
        <taxon>Panagrolaimomorpha</taxon>
        <taxon>Strongyloidoidea</taxon>
        <taxon>Steinernematidae</taxon>
        <taxon>Steinernema</taxon>
    </lineage>
</organism>
<keyword evidence="5" id="KW-0472">Membrane</keyword>
<evidence type="ECO:0000256" key="3">
    <source>
        <dbReference type="ARBA" id="ARBA00022833"/>
    </source>
</evidence>
<comment type="similarity">
    <text evidence="1">Belongs to the archaeal RpoM/eukaryotic RPA12/RPB9/RPC11 RNA polymerase family.</text>
</comment>
<feature type="transmembrane region" description="Helical" evidence="5">
    <location>
        <begin position="92"/>
        <end position="112"/>
    </location>
</feature>
<dbReference type="Proteomes" id="UP001175271">
    <property type="component" value="Unassembled WGS sequence"/>
</dbReference>